<dbReference type="InterPro" id="IPR007348">
    <property type="entry name" value="CopC_dom"/>
</dbReference>
<reference evidence="8 10" key="2">
    <citation type="submission" date="2023-07" db="EMBL/GenBank/DDBJ databases">
        <authorList>
            <person name="Peeters C."/>
        </authorList>
    </citation>
    <scope>NUCLEOTIDE SEQUENCE [LARGE SCALE GENOMIC DNA]</scope>
    <source>
        <strain evidence="8 10">R-38712</strain>
    </source>
</reference>
<dbReference type="GO" id="GO:0042597">
    <property type="term" value="C:periplasmic space"/>
    <property type="evidence" value="ECO:0007669"/>
    <property type="project" value="UniProtKB-SubCell"/>
</dbReference>
<dbReference type="Pfam" id="PF04234">
    <property type="entry name" value="CopC"/>
    <property type="match status" value="1"/>
</dbReference>
<organism evidence="9 11">
    <name type="scientific">Ralstonia pickettii</name>
    <name type="common">Burkholderia pickettii</name>
    <dbReference type="NCBI Taxonomy" id="329"/>
    <lineage>
        <taxon>Bacteria</taxon>
        <taxon>Pseudomonadati</taxon>
        <taxon>Pseudomonadota</taxon>
        <taxon>Betaproteobacteria</taxon>
        <taxon>Burkholderiales</taxon>
        <taxon>Burkholderiaceae</taxon>
        <taxon>Ralstonia</taxon>
    </lineage>
</organism>
<dbReference type="EMBL" id="QGBI01000048">
    <property type="protein sequence ID" value="MBX3893564.1"/>
    <property type="molecule type" value="Genomic_DNA"/>
</dbReference>
<dbReference type="GO" id="GO:0005507">
    <property type="term" value="F:copper ion binding"/>
    <property type="evidence" value="ECO:0007669"/>
    <property type="project" value="InterPro"/>
</dbReference>
<dbReference type="Proteomes" id="UP001199322">
    <property type="component" value="Unassembled WGS sequence"/>
</dbReference>
<evidence type="ECO:0000256" key="1">
    <source>
        <dbReference type="ARBA" id="ARBA00004418"/>
    </source>
</evidence>
<protein>
    <submittedName>
        <fullName evidence="9">Copper homeostasis periplasmic binding protein CopC</fullName>
    </submittedName>
    <submittedName>
        <fullName evidence="8">Copper resistance protein C</fullName>
    </submittedName>
</protein>
<evidence type="ECO:0000256" key="4">
    <source>
        <dbReference type="ARBA" id="ARBA00022764"/>
    </source>
</evidence>
<evidence type="ECO:0000256" key="3">
    <source>
        <dbReference type="ARBA" id="ARBA00022729"/>
    </source>
</evidence>
<dbReference type="Proteomes" id="UP001189303">
    <property type="component" value="Unassembled WGS sequence"/>
</dbReference>
<comment type="subcellular location">
    <subcellularLocation>
        <location evidence="1">Periplasm</location>
    </subcellularLocation>
</comment>
<proteinExistence type="inferred from homology"/>
<evidence type="ECO:0000313" key="8">
    <source>
        <dbReference type="EMBL" id="CAJ0733124.1"/>
    </source>
</evidence>
<gene>
    <name evidence="9" type="primary">copC</name>
    <name evidence="8" type="synonym">copC_3</name>
    <name evidence="9" type="ORF">DEE74_27230</name>
    <name evidence="8" type="ORF">R38712_05175</name>
</gene>
<evidence type="ECO:0000256" key="6">
    <source>
        <dbReference type="SAM" id="SignalP"/>
    </source>
</evidence>
<evidence type="ECO:0000313" key="11">
    <source>
        <dbReference type="Proteomes" id="UP001199322"/>
    </source>
</evidence>
<dbReference type="NCBIfam" id="NF033814">
    <property type="entry name" value="copper_CopC"/>
    <property type="match status" value="1"/>
</dbReference>
<comment type="similarity">
    <text evidence="2">Belongs to the CopC family.</text>
</comment>
<accession>A0A9Q2H0I3</accession>
<keyword evidence="4" id="KW-0574">Periplasm</keyword>
<comment type="caution">
    <text evidence="9">The sequence shown here is derived from an EMBL/GenBank/DDBJ whole genome shotgun (WGS) entry which is preliminary data.</text>
</comment>
<keyword evidence="5" id="KW-0186">Copper</keyword>
<evidence type="ECO:0000256" key="2">
    <source>
        <dbReference type="ARBA" id="ARBA00010509"/>
    </source>
</evidence>
<dbReference type="AlphaFoldDB" id="A0A9Q2H0I3"/>
<dbReference type="InterPro" id="IPR047685">
    <property type="entry name" value="CopC-like"/>
</dbReference>
<feature type="chain" id="PRO_5044465320" evidence="6">
    <location>
        <begin position="26"/>
        <end position="128"/>
    </location>
</feature>
<dbReference type="EMBL" id="CATWFT010000033">
    <property type="protein sequence ID" value="CAJ0733124.1"/>
    <property type="molecule type" value="Genomic_DNA"/>
</dbReference>
<keyword evidence="3 6" id="KW-0732">Signal</keyword>
<dbReference type="SUPFAM" id="SSF81296">
    <property type="entry name" value="E set domains"/>
    <property type="match status" value="1"/>
</dbReference>
<keyword evidence="10" id="KW-1185">Reference proteome</keyword>
<dbReference type="InterPro" id="IPR014756">
    <property type="entry name" value="Ig_E-set"/>
</dbReference>
<evidence type="ECO:0000259" key="7">
    <source>
        <dbReference type="Pfam" id="PF04234"/>
    </source>
</evidence>
<evidence type="ECO:0000313" key="10">
    <source>
        <dbReference type="Proteomes" id="UP001189303"/>
    </source>
</evidence>
<dbReference type="GO" id="GO:0046688">
    <property type="term" value="P:response to copper ion"/>
    <property type="evidence" value="ECO:0007669"/>
    <property type="project" value="InterPro"/>
</dbReference>
<evidence type="ECO:0000313" key="9">
    <source>
        <dbReference type="EMBL" id="MBX3893564.1"/>
    </source>
</evidence>
<feature type="domain" description="CopC" evidence="7">
    <location>
        <begin position="26"/>
        <end position="127"/>
    </location>
</feature>
<feature type="signal peptide" evidence="6">
    <location>
        <begin position="1"/>
        <end position="25"/>
    </location>
</feature>
<name>A0A9Q2H0I3_RALPI</name>
<dbReference type="InterPro" id="IPR014755">
    <property type="entry name" value="Cu-Rt/internalin_Ig-like"/>
</dbReference>
<reference evidence="9" key="1">
    <citation type="submission" date="2018-06" db="EMBL/GenBank/DDBJ databases">
        <authorList>
            <person name="O'Rourke A."/>
        </authorList>
    </citation>
    <scope>NUCLEOTIDE SEQUENCE</scope>
    <source>
        <strain evidence="9">132550021-3</strain>
    </source>
</reference>
<evidence type="ECO:0000256" key="5">
    <source>
        <dbReference type="ARBA" id="ARBA00023008"/>
    </source>
</evidence>
<sequence>MSNHHYIASIAFTASAMLASAAAFAHPKLLSSMPTDKAEGAAPAMIELKFSESLFTQFSGANLVMTEMPGMSEHDAMKIAAKVTADDDPKAMVITPVQPLMTGTYKVEWRAVSSDMHPMSGNFSFKVK</sequence>
<dbReference type="RefSeq" id="WP_012755724.1">
    <property type="nucleotide sequence ID" value="NZ_CATWFT010000033.1"/>
</dbReference>
<dbReference type="Gene3D" id="2.60.40.1220">
    <property type="match status" value="1"/>
</dbReference>